<proteinExistence type="predicted"/>
<evidence type="ECO:0000313" key="2">
    <source>
        <dbReference type="Proteomes" id="UP001628164"/>
    </source>
</evidence>
<comment type="caution">
    <text evidence="1">The sequence shown here is derived from an EMBL/GenBank/DDBJ whole genome shotgun (WGS) entry which is preliminary data.</text>
</comment>
<protein>
    <submittedName>
        <fullName evidence="1">Uncharacterized protein</fullName>
    </submittedName>
</protein>
<gene>
    <name evidence="1" type="ORF">fsci_07800</name>
</gene>
<organism evidence="1 2">
    <name type="scientific">Francisella sciaenopsi</name>
    <dbReference type="NCBI Taxonomy" id="3055034"/>
    <lineage>
        <taxon>Bacteria</taxon>
        <taxon>Pseudomonadati</taxon>
        <taxon>Pseudomonadota</taxon>
        <taxon>Gammaproteobacteria</taxon>
        <taxon>Thiotrichales</taxon>
        <taxon>Francisellaceae</taxon>
        <taxon>Francisella</taxon>
    </lineage>
</organism>
<dbReference type="Proteomes" id="UP001628164">
    <property type="component" value="Unassembled WGS sequence"/>
</dbReference>
<reference evidence="1 2" key="1">
    <citation type="journal article" date="2024" name="Dis. Aquat. Organ.">
        <title>Francisella sciaenopsi sp. nov. isolated from diseased red drum Sciaenops ocellatus in Florida, USA.</title>
        <authorList>
            <person name="Kawahara M."/>
            <person name="Cody T.T."/>
            <person name="Yanong R.P.E."/>
            <person name="Henderson E."/>
            <person name="Yazdi Z."/>
            <person name="Soto E."/>
        </authorList>
    </citation>
    <scope>NUCLEOTIDE SEQUENCE [LARGE SCALE GENOMIC DNA]</scope>
    <source>
        <strain evidence="1 2">R22-20-7</strain>
    </source>
</reference>
<sequence length="76" mass="8563">MALSSFLRSIILKCRAFANSKKDSIPSKTVFLKSKLDRATTKKFEGLRKEAHSAEKVIDNIVNPIAFGSFRNFVLM</sequence>
<name>A0ABQ6PEB7_9GAMM</name>
<dbReference type="EMBL" id="BTHG01000002">
    <property type="protein sequence ID" value="GMN89294.1"/>
    <property type="molecule type" value="Genomic_DNA"/>
</dbReference>
<keyword evidence="2" id="KW-1185">Reference proteome</keyword>
<accession>A0ABQ6PEB7</accession>
<evidence type="ECO:0000313" key="1">
    <source>
        <dbReference type="EMBL" id="GMN89294.1"/>
    </source>
</evidence>